<gene>
    <name evidence="1" type="ORF">PUN32_13765</name>
</gene>
<dbReference type="EMBL" id="JARBFT010000028">
    <property type="protein sequence ID" value="MDE1516057.1"/>
    <property type="molecule type" value="Genomic_DNA"/>
</dbReference>
<evidence type="ECO:0008006" key="3">
    <source>
        <dbReference type="Google" id="ProtNLM"/>
    </source>
</evidence>
<keyword evidence="2" id="KW-1185">Reference proteome</keyword>
<protein>
    <recommendedName>
        <fullName evidence="3">Phage protein</fullName>
    </recommendedName>
</protein>
<evidence type="ECO:0000313" key="1">
    <source>
        <dbReference type="EMBL" id="MDE1516057.1"/>
    </source>
</evidence>
<sequence length="157" mass="17954">MEKYELIPSPNAEIVASSGGPALLEEIRPEWQAKNLIQRVNKILPVDPSSACQRMFNAAMHDLREKICIAGLDIAKEAAEQYKLPPVSKHEDIENYSVSRIIDLAYRMGLLSRPEYRRILRAYDIRKDLEHEDVVVRCIFRSIPISHFGIIRSPISV</sequence>
<evidence type="ECO:0000313" key="2">
    <source>
        <dbReference type="Proteomes" id="UP001216189"/>
    </source>
</evidence>
<proteinExistence type="predicted"/>
<dbReference type="Proteomes" id="UP001216189">
    <property type="component" value="Unassembled WGS sequence"/>
</dbReference>
<organism evidence="1 2">
    <name type="scientific">Vibrio chanodichtyis</name>
    <dbReference type="NCBI Taxonomy" id="3027932"/>
    <lineage>
        <taxon>Bacteria</taxon>
        <taxon>Pseudomonadati</taxon>
        <taxon>Pseudomonadota</taxon>
        <taxon>Gammaproteobacteria</taxon>
        <taxon>Vibrionales</taxon>
        <taxon>Vibrionaceae</taxon>
        <taxon>Vibrio</taxon>
    </lineage>
</organism>
<accession>A0ABT5V321</accession>
<comment type="caution">
    <text evidence="1">The sequence shown here is derived from an EMBL/GenBank/DDBJ whole genome shotgun (WGS) entry which is preliminary data.</text>
</comment>
<reference evidence="1 2" key="1">
    <citation type="submission" date="2023-02" db="EMBL/GenBank/DDBJ databases">
        <title>Vibrio intestini sp. nov., a close relative of Vibrio cholerae isolated from the intestine of Healthy Culter dabryi.</title>
        <authorList>
            <person name="Wu N."/>
        </authorList>
    </citation>
    <scope>NUCLEOTIDE SEQUENCE [LARGE SCALE GENOMIC DNA]</scope>
    <source>
        <strain evidence="1 2">DSL-7</strain>
    </source>
</reference>
<dbReference type="RefSeq" id="WP_274723705.1">
    <property type="nucleotide sequence ID" value="NZ_JARBFT010000028.1"/>
</dbReference>
<name>A0ABT5V321_9VIBR</name>